<evidence type="ECO:0000256" key="9">
    <source>
        <dbReference type="ARBA" id="ARBA00023180"/>
    </source>
</evidence>
<evidence type="ECO:0000256" key="7">
    <source>
        <dbReference type="ARBA" id="ARBA00023136"/>
    </source>
</evidence>
<feature type="domain" description="Sushi" evidence="14">
    <location>
        <begin position="253"/>
        <end position="312"/>
    </location>
</feature>
<keyword evidence="5" id="KW-0677">Repeat</keyword>
<dbReference type="PROSITE" id="PS01187">
    <property type="entry name" value="EGF_CA"/>
    <property type="match status" value="1"/>
</dbReference>
<evidence type="ECO:0000256" key="6">
    <source>
        <dbReference type="ARBA" id="ARBA00022989"/>
    </source>
</evidence>
<evidence type="ECO:0000256" key="8">
    <source>
        <dbReference type="ARBA" id="ARBA00023157"/>
    </source>
</evidence>
<feature type="domain" description="Sushi" evidence="14">
    <location>
        <begin position="373"/>
        <end position="432"/>
    </location>
</feature>
<dbReference type="InterPro" id="IPR036116">
    <property type="entry name" value="FN3_sf"/>
</dbReference>
<comment type="caution">
    <text evidence="10">Lacks conserved residue(s) required for the propagation of feature annotation.</text>
</comment>
<evidence type="ECO:0000313" key="15">
    <source>
        <dbReference type="EMBL" id="GCC32609.1"/>
    </source>
</evidence>
<evidence type="ECO:0000256" key="4">
    <source>
        <dbReference type="ARBA" id="ARBA00022729"/>
    </source>
</evidence>
<dbReference type="InterPro" id="IPR057598">
    <property type="entry name" value="Fn3_PTPRU"/>
</dbReference>
<dbReference type="CDD" id="cd00054">
    <property type="entry name" value="EGF_CA"/>
    <property type="match status" value="1"/>
</dbReference>
<feature type="domain" description="Sushi" evidence="14">
    <location>
        <begin position="553"/>
        <end position="612"/>
    </location>
</feature>
<dbReference type="Pfam" id="PF23144">
    <property type="entry name" value="Fn3_PTPRU"/>
    <property type="match status" value="1"/>
</dbReference>
<evidence type="ECO:0000256" key="5">
    <source>
        <dbReference type="ARBA" id="ARBA00022737"/>
    </source>
</evidence>
<dbReference type="SMART" id="SM00179">
    <property type="entry name" value="EGF_CA"/>
    <property type="match status" value="1"/>
</dbReference>
<feature type="domain" description="Sushi" evidence="14">
    <location>
        <begin position="613"/>
        <end position="672"/>
    </location>
</feature>
<feature type="domain" description="Sushi" evidence="14">
    <location>
        <begin position="73"/>
        <end position="132"/>
    </location>
</feature>
<feature type="domain" description="Sushi" evidence="14">
    <location>
        <begin position="133"/>
        <end position="192"/>
    </location>
</feature>
<keyword evidence="9" id="KW-0325">Glycoprotein</keyword>
<evidence type="ECO:0000256" key="12">
    <source>
        <dbReference type="SAM" id="Phobius"/>
    </source>
</evidence>
<evidence type="ECO:0000256" key="2">
    <source>
        <dbReference type="ARBA" id="ARBA00022536"/>
    </source>
</evidence>
<dbReference type="GO" id="GO:0016020">
    <property type="term" value="C:membrane"/>
    <property type="evidence" value="ECO:0007669"/>
    <property type="project" value="UniProtKB-SubCell"/>
</dbReference>
<dbReference type="CDD" id="cd00033">
    <property type="entry name" value="CCP"/>
    <property type="match status" value="11"/>
</dbReference>
<dbReference type="PROSITE" id="PS00010">
    <property type="entry name" value="ASX_HYDROXYL"/>
    <property type="match status" value="1"/>
</dbReference>
<feature type="domain" description="Sushi" evidence="14">
    <location>
        <begin position="673"/>
        <end position="732"/>
    </location>
</feature>
<feature type="domain" description="Sushi" evidence="14">
    <location>
        <begin position="433"/>
        <end position="492"/>
    </location>
</feature>
<dbReference type="Pfam" id="PF00084">
    <property type="entry name" value="Sushi"/>
    <property type="match status" value="11"/>
</dbReference>
<comment type="caution">
    <text evidence="15">The sequence shown here is derived from an EMBL/GenBank/DDBJ whole genome shotgun (WGS) entry which is preliminary data.</text>
</comment>
<dbReference type="PROSITE" id="PS50923">
    <property type="entry name" value="SUSHI"/>
    <property type="match status" value="11"/>
</dbReference>
<dbReference type="InterPro" id="IPR051622">
    <property type="entry name" value="R-tyr_protein_phosphatases"/>
</dbReference>
<dbReference type="Gene3D" id="2.10.70.10">
    <property type="entry name" value="Complement Module, domain 1"/>
    <property type="match status" value="11"/>
</dbReference>
<keyword evidence="2 10" id="KW-0245">EGF-like domain</keyword>
<evidence type="ECO:0000256" key="1">
    <source>
        <dbReference type="ARBA" id="ARBA00004479"/>
    </source>
</evidence>
<dbReference type="Proteomes" id="UP000287033">
    <property type="component" value="Unassembled WGS sequence"/>
</dbReference>
<feature type="domain" description="EGF-like" evidence="13">
    <location>
        <begin position="20"/>
        <end position="59"/>
    </location>
</feature>
<comment type="subcellular location">
    <subcellularLocation>
        <location evidence="1">Membrane</location>
        <topology evidence="1">Single-pass type I membrane protein</topology>
    </subcellularLocation>
</comment>
<proteinExistence type="predicted"/>
<evidence type="ECO:0000256" key="3">
    <source>
        <dbReference type="ARBA" id="ARBA00022692"/>
    </source>
</evidence>
<name>A0A401SQC7_CHIPU</name>
<protein>
    <recommendedName>
        <fullName evidence="17">Sushi domain-containing protein 1</fullName>
    </recommendedName>
</protein>
<keyword evidence="3 12" id="KW-0812">Transmembrane</keyword>
<sequence>METCTCNYGFYGNGRSFCTDKDECQMGSIKICGNYTTCYNTYGSYYCTCNEGYRPSNKMESFIPNDGTHCTIVDCGSPPSLLNTLFHQPVNTTYRSRVVYQCQVGYVHVTGNDTSVCSAQGQWEGANLECEAVDCGSPPTLSNTVSDPPVNTTYGSTVKYQCQDGYVPVRENETLICSAHGQWEGAKLKCKAVDCGSPPSLLNTQSHRSVNTTYGSTVVYQCQAGYVHMRGNDTLICSAQGQWEGINLECEAVDCGSPPSLLNTLSRRPVNTIYGSTVEYQCQVGYVPVRGNDTSVCSAQGQWEGANLECEAVDCGSPLSLLNTLSCRPVNTIYGSTVVYQCQVGYVPVRGNDTSVCSAQGQWEGANLECEAVDCGSPPSLLNTLSHRPVNTTYGSTVEYQCQDGYVPVRGNDTSVCSAQGQWEGANLECEAVDCGSPPSLLNTLSHRPVNTTYGSIVVYQCQDGYVPVRGNGTSVCSAQGQWEGANLECEAVDCGSPQGFVNTVSYPPVNTTYGHTVMYQCQVGYFHVRGNNASVCSAQGQWEGANLECEAVDCGSPPALLNALSYPKVNTTYGSAVVYQCQVGYVPVRGNDTSVCSAQGQWEGANLECEAVDCGIPTHVTNAQPPLVRGTVYRSKVQYVCKTGYVNKGGNGTLKCSAQGQWEGANFTCTDIDCGSPPVVPHTDLLQYHSTRRGSIVHYSCRDGFYTLSGNNTSVCTERGQWQDVTLLCKANDFILFNESCLKWRRDSTGSRSEDIYLFQIQGQRAYQREFFSESSFNYSTADDTPVVCLDLQPGTNYTVNVTALTMQHSASIQLSTAVTDPPVPDVQVMIAEQTLPPIRLRRVENKNGPISFYQVVVLPLHLHLQHSFNCNSQAMRNFFGHRKGREPYVTAEFVATDVEDGMQFSVGDRLYYREYYNAALENGKNYHFLLKTISEWNYVKKQSCVTLAQLKGSSDSVQIMIFLVLGSLGAVGLLLLLCYFLVWSFKIR</sequence>
<dbReference type="InterPro" id="IPR000742">
    <property type="entry name" value="EGF"/>
</dbReference>
<dbReference type="EMBL" id="BEZZ01000447">
    <property type="protein sequence ID" value="GCC32609.1"/>
    <property type="molecule type" value="Genomic_DNA"/>
</dbReference>
<dbReference type="InterPro" id="IPR001881">
    <property type="entry name" value="EGF-like_Ca-bd_dom"/>
</dbReference>
<organism evidence="15 16">
    <name type="scientific">Chiloscyllium punctatum</name>
    <name type="common">Brownbanded bambooshark</name>
    <name type="synonym">Hemiscyllium punctatum</name>
    <dbReference type="NCBI Taxonomy" id="137246"/>
    <lineage>
        <taxon>Eukaryota</taxon>
        <taxon>Metazoa</taxon>
        <taxon>Chordata</taxon>
        <taxon>Craniata</taxon>
        <taxon>Vertebrata</taxon>
        <taxon>Chondrichthyes</taxon>
        <taxon>Elasmobranchii</taxon>
        <taxon>Galeomorphii</taxon>
        <taxon>Galeoidea</taxon>
        <taxon>Orectolobiformes</taxon>
        <taxon>Hemiscylliidae</taxon>
        <taxon>Chiloscyllium</taxon>
    </lineage>
</organism>
<keyword evidence="6 12" id="KW-1133">Transmembrane helix</keyword>
<evidence type="ECO:0000259" key="14">
    <source>
        <dbReference type="PROSITE" id="PS50923"/>
    </source>
</evidence>
<keyword evidence="8" id="KW-1015">Disulfide bond</keyword>
<dbReference type="PANTHER" id="PTHR24051">
    <property type="entry name" value="SUSHI DOMAIN-CONTAINING PROTEIN 1"/>
    <property type="match status" value="1"/>
</dbReference>
<feature type="domain" description="Sushi" evidence="14">
    <location>
        <begin position="313"/>
        <end position="372"/>
    </location>
</feature>
<evidence type="ECO:0000256" key="10">
    <source>
        <dbReference type="PROSITE-ProRule" id="PRU00076"/>
    </source>
</evidence>
<dbReference type="SUPFAM" id="SSF57196">
    <property type="entry name" value="EGF/Laminin"/>
    <property type="match status" value="1"/>
</dbReference>
<keyword evidence="16" id="KW-1185">Reference proteome</keyword>
<dbReference type="OMA" id="HSEVLWH"/>
<reference evidence="15 16" key="1">
    <citation type="journal article" date="2018" name="Nat. Ecol. Evol.">
        <title>Shark genomes provide insights into elasmobranch evolution and the origin of vertebrates.</title>
        <authorList>
            <person name="Hara Y"/>
            <person name="Yamaguchi K"/>
            <person name="Onimaru K"/>
            <person name="Kadota M"/>
            <person name="Koyanagi M"/>
            <person name="Keeley SD"/>
            <person name="Tatsumi K"/>
            <person name="Tanaka K"/>
            <person name="Motone F"/>
            <person name="Kageyama Y"/>
            <person name="Nozu R"/>
            <person name="Adachi N"/>
            <person name="Nishimura O"/>
            <person name="Nakagawa R"/>
            <person name="Tanegashima C"/>
            <person name="Kiyatake I"/>
            <person name="Matsumoto R"/>
            <person name="Murakumo K"/>
            <person name="Nishida K"/>
            <person name="Terakita A"/>
            <person name="Kuratani S"/>
            <person name="Sato K"/>
            <person name="Hyodo S Kuraku.S."/>
        </authorList>
    </citation>
    <scope>NUCLEOTIDE SEQUENCE [LARGE SCALE GENOMIC DNA]</scope>
</reference>
<keyword evidence="4" id="KW-0732">Signal</keyword>
<dbReference type="PROSITE" id="PS50026">
    <property type="entry name" value="EGF_3"/>
    <property type="match status" value="1"/>
</dbReference>
<feature type="domain" description="Sushi" evidence="14">
    <location>
        <begin position="493"/>
        <end position="552"/>
    </location>
</feature>
<dbReference type="InterPro" id="IPR049883">
    <property type="entry name" value="NOTCH1_EGF-like"/>
</dbReference>
<dbReference type="InterPro" id="IPR035976">
    <property type="entry name" value="Sushi/SCR/CCP_sf"/>
</dbReference>
<accession>A0A401SQC7</accession>
<dbReference type="InterPro" id="IPR000152">
    <property type="entry name" value="EGF-type_Asp/Asn_hydroxyl_site"/>
</dbReference>
<dbReference type="Gene3D" id="2.10.25.10">
    <property type="entry name" value="Laminin"/>
    <property type="match status" value="1"/>
</dbReference>
<dbReference type="SUPFAM" id="SSF57535">
    <property type="entry name" value="Complement control module/SCR domain"/>
    <property type="match status" value="11"/>
</dbReference>
<feature type="transmembrane region" description="Helical" evidence="12">
    <location>
        <begin position="961"/>
        <end position="984"/>
    </location>
</feature>
<dbReference type="STRING" id="137246.A0A401SQC7"/>
<keyword evidence="11" id="KW-0768">Sushi</keyword>
<dbReference type="AlphaFoldDB" id="A0A401SQC7"/>
<gene>
    <name evidence="15" type="ORF">chiPu_0011072</name>
</gene>
<dbReference type="InterPro" id="IPR018097">
    <property type="entry name" value="EGF_Ca-bd_CS"/>
</dbReference>
<evidence type="ECO:0000313" key="16">
    <source>
        <dbReference type="Proteomes" id="UP000287033"/>
    </source>
</evidence>
<evidence type="ECO:0000259" key="13">
    <source>
        <dbReference type="PROSITE" id="PS50026"/>
    </source>
</evidence>
<keyword evidence="7 12" id="KW-0472">Membrane</keyword>
<dbReference type="GO" id="GO:0005509">
    <property type="term" value="F:calcium ion binding"/>
    <property type="evidence" value="ECO:0007669"/>
    <property type="project" value="InterPro"/>
</dbReference>
<dbReference type="SUPFAM" id="SSF49265">
    <property type="entry name" value="Fibronectin type III"/>
    <property type="match status" value="1"/>
</dbReference>
<dbReference type="Pfam" id="PF07645">
    <property type="entry name" value="EGF_CA"/>
    <property type="match status" value="1"/>
</dbReference>
<evidence type="ECO:0008006" key="17">
    <source>
        <dbReference type="Google" id="ProtNLM"/>
    </source>
</evidence>
<feature type="domain" description="Sushi" evidence="14">
    <location>
        <begin position="193"/>
        <end position="252"/>
    </location>
</feature>
<dbReference type="InterPro" id="IPR000436">
    <property type="entry name" value="Sushi_SCR_CCP_dom"/>
</dbReference>
<dbReference type="OrthoDB" id="9943809at2759"/>
<dbReference type="PANTHER" id="PTHR24051:SF5">
    <property type="entry name" value="SUSHI DOMAIN-CONTAINING PROTEIN 1"/>
    <property type="match status" value="1"/>
</dbReference>
<evidence type="ECO:0000256" key="11">
    <source>
        <dbReference type="PROSITE-ProRule" id="PRU00302"/>
    </source>
</evidence>
<dbReference type="SMART" id="SM00032">
    <property type="entry name" value="CCP"/>
    <property type="match status" value="11"/>
</dbReference>